<reference evidence="1 2" key="1">
    <citation type="submission" date="2020-04" db="EMBL/GenBank/DDBJ databases">
        <title>Plant Genome Project.</title>
        <authorList>
            <person name="Zhang R.-G."/>
        </authorList>
    </citation>
    <scope>NUCLEOTIDE SEQUENCE [LARGE SCALE GENOMIC DNA]</scope>
    <source>
        <strain evidence="1">YNK0</strain>
        <tissue evidence="1">Leaf</tissue>
    </source>
</reference>
<dbReference type="AlphaFoldDB" id="A0A834YE97"/>
<organism evidence="1 2">
    <name type="scientific">Tetracentron sinense</name>
    <name type="common">Spur-leaf</name>
    <dbReference type="NCBI Taxonomy" id="13715"/>
    <lineage>
        <taxon>Eukaryota</taxon>
        <taxon>Viridiplantae</taxon>
        <taxon>Streptophyta</taxon>
        <taxon>Embryophyta</taxon>
        <taxon>Tracheophyta</taxon>
        <taxon>Spermatophyta</taxon>
        <taxon>Magnoliopsida</taxon>
        <taxon>Trochodendrales</taxon>
        <taxon>Trochodendraceae</taxon>
        <taxon>Tetracentron</taxon>
    </lineage>
</organism>
<sequence length="112" mass="12307">MLWDAKISPWAKGQNFTITENSSLSIVLCNIYMTIVTIPGCLKCFSLEEHSGKIKGLVRNTKKVEAEIAALKISYVKKLMKAPTLGSSEIQKLCGMGFITSIVLVLSFGHEN</sequence>
<accession>A0A834YE97</accession>
<name>A0A834YE97_TETSI</name>
<dbReference type="EMBL" id="JABCRI010000023">
    <property type="protein sequence ID" value="KAF8378497.1"/>
    <property type="molecule type" value="Genomic_DNA"/>
</dbReference>
<evidence type="ECO:0000313" key="2">
    <source>
        <dbReference type="Proteomes" id="UP000655225"/>
    </source>
</evidence>
<keyword evidence="2" id="KW-1185">Reference proteome</keyword>
<protein>
    <submittedName>
        <fullName evidence="1">Uncharacterized protein</fullName>
    </submittedName>
</protein>
<evidence type="ECO:0000313" key="1">
    <source>
        <dbReference type="EMBL" id="KAF8378497.1"/>
    </source>
</evidence>
<dbReference type="OrthoDB" id="1694841at2759"/>
<proteinExistence type="predicted"/>
<gene>
    <name evidence="1" type="ORF">HHK36_029839</name>
</gene>
<dbReference type="Proteomes" id="UP000655225">
    <property type="component" value="Unassembled WGS sequence"/>
</dbReference>
<comment type="caution">
    <text evidence="1">The sequence shown here is derived from an EMBL/GenBank/DDBJ whole genome shotgun (WGS) entry which is preliminary data.</text>
</comment>